<evidence type="ECO:0000259" key="7">
    <source>
        <dbReference type="PROSITE" id="PS51900"/>
    </source>
</evidence>
<dbReference type="CDD" id="cd00801">
    <property type="entry name" value="INT_P4_C"/>
    <property type="match status" value="1"/>
</dbReference>
<evidence type="ECO:0000256" key="1">
    <source>
        <dbReference type="ARBA" id="ARBA00008857"/>
    </source>
</evidence>
<evidence type="ECO:0000259" key="6">
    <source>
        <dbReference type="PROSITE" id="PS51898"/>
    </source>
</evidence>
<evidence type="ECO:0000256" key="2">
    <source>
        <dbReference type="ARBA" id="ARBA00022908"/>
    </source>
</evidence>
<evidence type="ECO:0000256" key="5">
    <source>
        <dbReference type="PROSITE-ProRule" id="PRU01248"/>
    </source>
</evidence>
<dbReference type="PROSITE" id="PS51900">
    <property type="entry name" value="CB"/>
    <property type="match status" value="1"/>
</dbReference>
<feature type="domain" description="Tyr recombinase" evidence="6">
    <location>
        <begin position="200"/>
        <end position="380"/>
    </location>
</feature>
<evidence type="ECO:0000256" key="4">
    <source>
        <dbReference type="ARBA" id="ARBA00023172"/>
    </source>
</evidence>
<dbReference type="PANTHER" id="PTHR30629">
    <property type="entry name" value="PROPHAGE INTEGRASE"/>
    <property type="match status" value="1"/>
</dbReference>
<evidence type="ECO:0000313" key="8">
    <source>
        <dbReference type="EMBL" id="CDX42937.1"/>
    </source>
</evidence>
<dbReference type="PROSITE" id="PS51898">
    <property type="entry name" value="TYR_RECOMBINASE"/>
    <property type="match status" value="1"/>
</dbReference>
<dbReference type="InterPro" id="IPR002104">
    <property type="entry name" value="Integrase_catalytic"/>
</dbReference>
<dbReference type="InterPro" id="IPR013762">
    <property type="entry name" value="Integrase-like_cat_sf"/>
</dbReference>
<dbReference type="InterPro" id="IPR011010">
    <property type="entry name" value="DNA_brk_join_enz"/>
</dbReference>
<dbReference type="EMBL" id="CCNB01000043">
    <property type="protein sequence ID" value="CDX42937.1"/>
    <property type="molecule type" value="Genomic_DNA"/>
</dbReference>
<keyword evidence="2" id="KW-0229">DNA integration</keyword>
<feature type="domain" description="Core-binding (CB)" evidence="7">
    <location>
        <begin position="95"/>
        <end position="176"/>
    </location>
</feature>
<dbReference type="InterPro" id="IPR050808">
    <property type="entry name" value="Phage_Integrase"/>
</dbReference>
<protein>
    <submittedName>
        <fullName evidence="8">Putative integrase KpLE2 phage-like element</fullName>
    </submittedName>
</protein>
<proteinExistence type="inferred from homology"/>
<dbReference type="Pfam" id="PF22022">
    <property type="entry name" value="Phage_int_M"/>
    <property type="match status" value="1"/>
</dbReference>
<keyword evidence="4" id="KW-0233">DNA recombination</keyword>
<dbReference type="GO" id="GO:0015074">
    <property type="term" value="P:DNA integration"/>
    <property type="evidence" value="ECO:0007669"/>
    <property type="project" value="UniProtKB-KW"/>
</dbReference>
<evidence type="ECO:0000313" key="9">
    <source>
        <dbReference type="Proteomes" id="UP000046373"/>
    </source>
</evidence>
<dbReference type="SUPFAM" id="SSF56349">
    <property type="entry name" value="DNA breaking-rejoining enzymes"/>
    <property type="match status" value="1"/>
</dbReference>
<dbReference type="InterPro" id="IPR025166">
    <property type="entry name" value="Integrase_DNA_bind_dom"/>
</dbReference>
<dbReference type="InterPro" id="IPR044068">
    <property type="entry name" value="CB"/>
</dbReference>
<dbReference type="InterPro" id="IPR053876">
    <property type="entry name" value="Phage_int_M"/>
</dbReference>
<dbReference type="InterPro" id="IPR010998">
    <property type="entry name" value="Integrase_recombinase_N"/>
</dbReference>
<keyword evidence="3 5" id="KW-0238">DNA-binding</keyword>
<accession>A0A090FGH2</accession>
<dbReference type="InterPro" id="IPR038488">
    <property type="entry name" value="Integrase_DNA-bd_sf"/>
</dbReference>
<sequence>MALSDVKCRNTRPASKLQKLSDGGGLQLWVQPSGTRLWRLAYRFDGKQKLLSLGSYPVISLADARQARDEAKRLLKAGADPAQQRKFQKASSPKDTFRSIADEYVEKLKKEGRADRTISKVKWLLDFAYPTIGDECIREIDTATILTALRRVEVRGRYESARRLRSTIGTVFRFAIATARAEADPTIALRGALISPTVTPRAAITDPKALGGLLRAVDAFDGQPTTRAALRLMAMLFPRPGELRAAEWGEFDFESSVWIIPEARMKMRRPHRVPLSKQAVSVLTSLKELSGGGSLLFPSVRSDSRPISDNTLNAALRRMGYGKEEATAHGFRATASTLLNECGKWHPDAIERQLAHIENNNVRRAYARAEHWEERVKMMQWWADYLDELESKNARVISIVGRGKPVVHTRPRESTRNPTATVHQKSRRIFNLRKSH</sequence>
<dbReference type="GO" id="GO:0003677">
    <property type="term" value="F:DNA binding"/>
    <property type="evidence" value="ECO:0007669"/>
    <property type="project" value="UniProtKB-UniRule"/>
</dbReference>
<dbReference type="PANTHER" id="PTHR30629:SF2">
    <property type="entry name" value="PROPHAGE INTEGRASE INTS-RELATED"/>
    <property type="match status" value="1"/>
</dbReference>
<gene>
    <name evidence="8" type="primary">intB</name>
    <name evidence="8" type="ORF">MPLDJ20_60052</name>
</gene>
<evidence type="ECO:0000256" key="3">
    <source>
        <dbReference type="ARBA" id="ARBA00023125"/>
    </source>
</evidence>
<dbReference type="Pfam" id="PF13356">
    <property type="entry name" value="Arm-DNA-bind_3"/>
    <property type="match status" value="1"/>
</dbReference>
<dbReference type="Proteomes" id="UP000046373">
    <property type="component" value="Unassembled WGS sequence"/>
</dbReference>
<reference evidence="8 9" key="1">
    <citation type="submission" date="2014-08" db="EMBL/GenBank/DDBJ databases">
        <authorList>
            <person name="Moulin Lionel"/>
        </authorList>
    </citation>
    <scope>NUCLEOTIDE SEQUENCE [LARGE SCALE GENOMIC DNA]</scope>
</reference>
<comment type="similarity">
    <text evidence="1">Belongs to the 'phage' integrase family.</text>
</comment>
<dbReference type="Gene3D" id="3.30.160.390">
    <property type="entry name" value="Integrase, DNA-binding domain"/>
    <property type="match status" value="1"/>
</dbReference>
<dbReference type="Gene3D" id="1.10.443.10">
    <property type="entry name" value="Intergrase catalytic core"/>
    <property type="match status" value="1"/>
</dbReference>
<organism evidence="8 9">
    <name type="scientific">Mesorhizobium plurifarium</name>
    <dbReference type="NCBI Taxonomy" id="69974"/>
    <lineage>
        <taxon>Bacteria</taxon>
        <taxon>Pseudomonadati</taxon>
        <taxon>Pseudomonadota</taxon>
        <taxon>Alphaproteobacteria</taxon>
        <taxon>Hyphomicrobiales</taxon>
        <taxon>Phyllobacteriaceae</taxon>
        <taxon>Mesorhizobium</taxon>
    </lineage>
</organism>
<dbReference type="GeneID" id="31892600"/>
<dbReference type="GO" id="GO:0006310">
    <property type="term" value="P:DNA recombination"/>
    <property type="evidence" value="ECO:0007669"/>
    <property type="project" value="UniProtKB-KW"/>
</dbReference>
<dbReference type="Gene3D" id="1.10.150.130">
    <property type="match status" value="1"/>
</dbReference>
<dbReference type="Pfam" id="PF00589">
    <property type="entry name" value="Phage_integrase"/>
    <property type="match status" value="1"/>
</dbReference>
<dbReference type="AlphaFoldDB" id="A0A090FGH2"/>
<name>A0A090FGH2_MESPL</name>